<dbReference type="EMBL" id="GBRH01195909">
    <property type="protein sequence ID" value="JAE01987.1"/>
    <property type="molecule type" value="Transcribed_RNA"/>
</dbReference>
<dbReference type="AlphaFoldDB" id="A0A0A9EPF6"/>
<accession>A0A0A9EPF6</accession>
<sequence length="31" mass="3781">MIRNRNARNLIIRIISIRVPCRYIVLLHYSL</sequence>
<protein>
    <submittedName>
        <fullName evidence="1">Uncharacterized protein</fullName>
    </submittedName>
</protein>
<reference evidence="1" key="1">
    <citation type="submission" date="2014-09" db="EMBL/GenBank/DDBJ databases">
        <authorList>
            <person name="Magalhaes I.L.F."/>
            <person name="Oliveira U."/>
            <person name="Santos F.R."/>
            <person name="Vidigal T.H.D.A."/>
            <person name="Brescovit A.D."/>
            <person name="Santos A.J."/>
        </authorList>
    </citation>
    <scope>NUCLEOTIDE SEQUENCE</scope>
    <source>
        <tissue evidence="1">Shoot tissue taken approximately 20 cm above the soil surface</tissue>
    </source>
</reference>
<name>A0A0A9EPF6_ARUDO</name>
<evidence type="ECO:0000313" key="1">
    <source>
        <dbReference type="EMBL" id="JAE01987.1"/>
    </source>
</evidence>
<organism evidence="1">
    <name type="scientific">Arundo donax</name>
    <name type="common">Giant reed</name>
    <name type="synonym">Donax arundinaceus</name>
    <dbReference type="NCBI Taxonomy" id="35708"/>
    <lineage>
        <taxon>Eukaryota</taxon>
        <taxon>Viridiplantae</taxon>
        <taxon>Streptophyta</taxon>
        <taxon>Embryophyta</taxon>
        <taxon>Tracheophyta</taxon>
        <taxon>Spermatophyta</taxon>
        <taxon>Magnoliopsida</taxon>
        <taxon>Liliopsida</taxon>
        <taxon>Poales</taxon>
        <taxon>Poaceae</taxon>
        <taxon>PACMAD clade</taxon>
        <taxon>Arundinoideae</taxon>
        <taxon>Arundineae</taxon>
        <taxon>Arundo</taxon>
    </lineage>
</organism>
<reference evidence="1" key="2">
    <citation type="journal article" date="2015" name="Data Brief">
        <title>Shoot transcriptome of the giant reed, Arundo donax.</title>
        <authorList>
            <person name="Barrero R.A."/>
            <person name="Guerrero F.D."/>
            <person name="Moolhuijzen P."/>
            <person name="Goolsby J.A."/>
            <person name="Tidwell J."/>
            <person name="Bellgard S.E."/>
            <person name="Bellgard M.I."/>
        </authorList>
    </citation>
    <scope>NUCLEOTIDE SEQUENCE</scope>
    <source>
        <tissue evidence="1">Shoot tissue taken approximately 20 cm above the soil surface</tissue>
    </source>
</reference>
<proteinExistence type="predicted"/>